<evidence type="ECO:0000313" key="4">
    <source>
        <dbReference type="Proteomes" id="UP000198406"/>
    </source>
</evidence>
<feature type="region of interest" description="Disordered" evidence="1">
    <location>
        <begin position="243"/>
        <end position="265"/>
    </location>
</feature>
<dbReference type="OrthoDB" id="46042at2759"/>
<evidence type="ECO:0000313" key="3">
    <source>
        <dbReference type="EMBL" id="GAX25137.1"/>
    </source>
</evidence>
<feature type="compositionally biased region" description="Basic and acidic residues" evidence="1">
    <location>
        <begin position="451"/>
        <end position="469"/>
    </location>
</feature>
<feature type="signal peptide" evidence="2">
    <location>
        <begin position="1"/>
        <end position="23"/>
    </location>
</feature>
<organism evidence="3 4">
    <name type="scientific">Fistulifera solaris</name>
    <name type="common">Oleaginous diatom</name>
    <dbReference type="NCBI Taxonomy" id="1519565"/>
    <lineage>
        <taxon>Eukaryota</taxon>
        <taxon>Sar</taxon>
        <taxon>Stramenopiles</taxon>
        <taxon>Ochrophyta</taxon>
        <taxon>Bacillariophyta</taxon>
        <taxon>Bacillariophyceae</taxon>
        <taxon>Bacillariophycidae</taxon>
        <taxon>Naviculales</taxon>
        <taxon>Naviculaceae</taxon>
        <taxon>Fistulifera</taxon>
    </lineage>
</organism>
<proteinExistence type="predicted"/>
<name>A0A1Z5KFZ3_FISSO</name>
<keyword evidence="2" id="KW-0732">Signal</keyword>
<feature type="region of interest" description="Disordered" evidence="1">
    <location>
        <begin position="349"/>
        <end position="507"/>
    </location>
</feature>
<reference evidence="3 4" key="1">
    <citation type="journal article" date="2015" name="Plant Cell">
        <title>Oil accumulation by the oleaginous diatom Fistulifera solaris as revealed by the genome and transcriptome.</title>
        <authorList>
            <person name="Tanaka T."/>
            <person name="Maeda Y."/>
            <person name="Veluchamy A."/>
            <person name="Tanaka M."/>
            <person name="Abida H."/>
            <person name="Marechal E."/>
            <person name="Bowler C."/>
            <person name="Muto M."/>
            <person name="Sunaga Y."/>
            <person name="Tanaka M."/>
            <person name="Yoshino T."/>
            <person name="Taniguchi T."/>
            <person name="Fukuda Y."/>
            <person name="Nemoto M."/>
            <person name="Matsumoto M."/>
            <person name="Wong P.S."/>
            <person name="Aburatani S."/>
            <person name="Fujibuchi W."/>
        </authorList>
    </citation>
    <scope>NUCLEOTIDE SEQUENCE [LARGE SCALE GENOMIC DNA]</scope>
    <source>
        <strain evidence="3 4">JPCC DA0580</strain>
    </source>
</reference>
<protein>
    <recommendedName>
        <fullName evidence="5">Spondin domain-containing protein</fullName>
    </recommendedName>
</protein>
<accession>A0A1Z5KFZ3</accession>
<evidence type="ECO:0008006" key="5">
    <source>
        <dbReference type="Google" id="ProtNLM"/>
    </source>
</evidence>
<dbReference type="AlphaFoldDB" id="A0A1Z5KFZ3"/>
<feature type="chain" id="PRO_5012961497" description="Spondin domain-containing protein" evidence="2">
    <location>
        <begin position="24"/>
        <end position="507"/>
    </location>
</feature>
<feature type="compositionally biased region" description="Polar residues" evidence="1">
    <location>
        <begin position="306"/>
        <end position="322"/>
    </location>
</feature>
<feature type="compositionally biased region" description="Low complexity" evidence="1">
    <location>
        <begin position="243"/>
        <end position="259"/>
    </location>
</feature>
<gene>
    <name evidence="3" type="ORF">FisN_10Lh342</name>
</gene>
<dbReference type="InParanoid" id="A0A1Z5KFZ3"/>
<evidence type="ECO:0000256" key="1">
    <source>
        <dbReference type="SAM" id="MobiDB-lite"/>
    </source>
</evidence>
<feature type="compositionally biased region" description="Basic residues" evidence="1">
    <location>
        <begin position="435"/>
        <end position="446"/>
    </location>
</feature>
<feature type="compositionally biased region" description="Basic and acidic residues" evidence="1">
    <location>
        <begin position="395"/>
        <end position="418"/>
    </location>
</feature>
<keyword evidence="4" id="KW-1185">Reference proteome</keyword>
<evidence type="ECO:0000256" key="2">
    <source>
        <dbReference type="SAM" id="SignalP"/>
    </source>
</evidence>
<sequence>MIQREFLTRILVSAAWLLASITGQQIGVDLCACQPAVYSVRLQFNLTCSDATIAAGLPGIEDTTCLVDKSTDANLTDFVPTMINEIQFFETDQAGNIVRQNLFAEGYVDGDVLNYTSFLLSDAIDAVSLPSALSVFATGQNAAGEPIINTWAIEFTNDCAVHPVITAGQRIGWTVFTELRDPPVEPLLCPLVSSMPSEVTTIVPTVTRTEAPVVAPAMPSLSPVVTLAPVPIATMVPANTTVSPAATPAPATTTGSPVAERTPAPVTTTASPMAAITPAPATTTVSPVAERTPAPVLMPNAAPVDATQSPVGGTTSAPVTASVPTSAPTLVSDLPSLTPFVTAVPVPVSTKSPSVEKTAAPSCEISGKRQSNHADVASPVGGKRAPNRSMSRRQSKPEHTSDAPMKRKRNSDSSDVPERRRRRRRRKRDDSASPSRKRNRRRRRPGNRLPFSEKRANKASKKDSKHDSKAANGKGRGSDRKGSTHRHLHVGPHAPYAYPSGCPEPRP</sequence>
<dbReference type="EMBL" id="BDSP01000219">
    <property type="protein sequence ID" value="GAX25137.1"/>
    <property type="molecule type" value="Genomic_DNA"/>
</dbReference>
<feature type="region of interest" description="Disordered" evidence="1">
    <location>
        <begin position="298"/>
        <end position="322"/>
    </location>
</feature>
<comment type="caution">
    <text evidence="3">The sequence shown here is derived from an EMBL/GenBank/DDBJ whole genome shotgun (WGS) entry which is preliminary data.</text>
</comment>
<dbReference type="Proteomes" id="UP000198406">
    <property type="component" value="Unassembled WGS sequence"/>
</dbReference>